<reference evidence="1 2" key="1">
    <citation type="journal article" date="2016" name="Nat. Commun.">
        <title>Thousands of microbial genomes shed light on interconnected biogeochemical processes in an aquifer system.</title>
        <authorList>
            <person name="Anantharaman K."/>
            <person name="Brown C.T."/>
            <person name="Hug L.A."/>
            <person name="Sharon I."/>
            <person name="Castelle C.J."/>
            <person name="Probst A.J."/>
            <person name="Thomas B.C."/>
            <person name="Singh A."/>
            <person name="Wilkins M.J."/>
            <person name="Karaoz U."/>
            <person name="Brodie E.L."/>
            <person name="Williams K.H."/>
            <person name="Hubbard S.S."/>
            <person name="Banfield J.F."/>
        </authorList>
    </citation>
    <scope>NUCLEOTIDE SEQUENCE [LARGE SCALE GENOMIC DNA]</scope>
</reference>
<evidence type="ECO:0000313" key="2">
    <source>
        <dbReference type="Proteomes" id="UP000177941"/>
    </source>
</evidence>
<dbReference type="AlphaFoldDB" id="A0A1G1XBA3"/>
<proteinExistence type="predicted"/>
<protein>
    <recommendedName>
        <fullName evidence="3">Glycosyltransferase subfamily 4-like N-terminal domain-containing protein</fullName>
    </recommendedName>
</protein>
<dbReference type="EMBL" id="MHHS01000015">
    <property type="protein sequence ID" value="OGY37259.1"/>
    <property type="molecule type" value="Genomic_DNA"/>
</dbReference>
<sequence>MKIIFLGQPTPASQELNRIEHLAVQAIANGHAVVPYYGFIKNIIGILAMRMTKPNTIHVHGWNTAILFVFLQLFAARDTVRIWTIERIPSTNSSFQERIFQYFISMLAPSFSQICVPTRTLQYRLLSLYGIKAFYIPDGYTEPVLQDIQPREYGLRNNQYGMILSQSIDAITHIAQAYSDSQSKKKLVILSRYSSPDIKKLTKSYPFITPISLPATSRGAQSMVRSAGFVVMCEPAYSPLLLQAMDTNRVVIATTNPLHEEILGTTGFYYQEQDMTHLAQLLQKAAKGVPMPKYSPSTRAKHHFLWEKTGLEYEHFYGRKTTKLVPFDSLIAKRALI</sequence>
<dbReference type="Proteomes" id="UP000177941">
    <property type="component" value="Unassembled WGS sequence"/>
</dbReference>
<accession>A0A1G1XBA3</accession>
<dbReference type="SUPFAM" id="SSF53756">
    <property type="entry name" value="UDP-Glycosyltransferase/glycogen phosphorylase"/>
    <property type="match status" value="1"/>
</dbReference>
<gene>
    <name evidence="1" type="ORF">A3E36_01070</name>
</gene>
<organism evidence="1 2">
    <name type="scientific">Candidatus Andersenbacteria bacterium RIFCSPHIGHO2_12_FULL_45_11b</name>
    <dbReference type="NCBI Taxonomy" id="1797282"/>
    <lineage>
        <taxon>Bacteria</taxon>
        <taxon>Candidatus Anderseniibacteriota</taxon>
    </lineage>
</organism>
<name>A0A1G1XBA3_9BACT</name>
<evidence type="ECO:0008006" key="3">
    <source>
        <dbReference type="Google" id="ProtNLM"/>
    </source>
</evidence>
<comment type="caution">
    <text evidence="1">The sequence shown here is derived from an EMBL/GenBank/DDBJ whole genome shotgun (WGS) entry which is preliminary data.</text>
</comment>
<evidence type="ECO:0000313" key="1">
    <source>
        <dbReference type="EMBL" id="OGY37259.1"/>
    </source>
</evidence>